<protein>
    <submittedName>
        <fullName evidence="9">Peptide/nickel ABC transporter ATP-binding protein</fullName>
    </submittedName>
</protein>
<evidence type="ECO:0000256" key="6">
    <source>
        <dbReference type="ARBA" id="ARBA00022840"/>
    </source>
</evidence>
<keyword evidence="7" id="KW-0472">Membrane</keyword>
<evidence type="ECO:0000256" key="5">
    <source>
        <dbReference type="ARBA" id="ARBA00022741"/>
    </source>
</evidence>
<dbReference type="NCBIfam" id="TIGR01727">
    <property type="entry name" value="oligo_HPY"/>
    <property type="match status" value="1"/>
</dbReference>
<evidence type="ECO:0000259" key="8">
    <source>
        <dbReference type="PROSITE" id="PS50893"/>
    </source>
</evidence>
<evidence type="ECO:0000256" key="3">
    <source>
        <dbReference type="ARBA" id="ARBA00022448"/>
    </source>
</evidence>
<dbReference type="FunFam" id="3.40.50.300:FF:000016">
    <property type="entry name" value="Oligopeptide ABC transporter ATP-binding component"/>
    <property type="match status" value="1"/>
</dbReference>
<dbReference type="EMBL" id="CP026923">
    <property type="protein sequence ID" value="AVG24224.1"/>
    <property type="molecule type" value="Genomic_DNA"/>
</dbReference>
<keyword evidence="3" id="KW-0813">Transport</keyword>
<proteinExistence type="inferred from homology"/>
<organism evidence="9 10">
    <name type="scientific">Pontimonas salivibrio</name>
    <dbReference type="NCBI Taxonomy" id="1159327"/>
    <lineage>
        <taxon>Bacteria</taxon>
        <taxon>Bacillati</taxon>
        <taxon>Actinomycetota</taxon>
        <taxon>Actinomycetes</taxon>
        <taxon>Micrococcales</taxon>
        <taxon>Microbacteriaceae</taxon>
        <taxon>Pontimonas</taxon>
    </lineage>
</organism>
<comment type="subcellular location">
    <subcellularLocation>
        <location evidence="1">Cell membrane</location>
        <topology evidence="1">Peripheral membrane protein</topology>
    </subcellularLocation>
</comment>
<dbReference type="CDD" id="cd03257">
    <property type="entry name" value="ABC_NikE_OppD_transporters"/>
    <property type="match status" value="1"/>
</dbReference>
<dbReference type="OrthoDB" id="3677453at2"/>
<name>A0A2L2BRC3_9MICO</name>
<comment type="similarity">
    <text evidence="2">Belongs to the ABC transporter superfamily.</text>
</comment>
<dbReference type="PROSITE" id="PS50893">
    <property type="entry name" value="ABC_TRANSPORTER_2"/>
    <property type="match status" value="1"/>
</dbReference>
<dbReference type="Proteomes" id="UP000243077">
    <property type="component" value="Chromosome"/>
</dbReference>
<keyword evidence="4" id="KW-1003">Cell membrane</keyword>
<dbReference type="PANTHER" id="PTHR43297:SF2">
    <property type="entry name" value="DIPEPTIDE TRANSPORT ATP-BINDING PROTEIN DPPD"/>
    <property type="match status" value="1"/>
</dbReference>
<evidence type="ECO:0000313" key="10">
    <source>
        <dbReference type="Proteomes" id="UP000243077"/>
    </source>
</evidence>
<evidence type="ECO:0000313" key="9">
    <source>
        <dbReference type="EMBL" id="AVG24224.1"/>
    </source>
</evidence>
<dbReference type="InterPro" id="IPR050388">
    <property type="entry name" value="ABC_Ni/Peptide_Import"/>
</dbReference>
<evidence type="ECO:0000256" key="7">
    <source>
        <dbReference type="ARBA" id="ARBA00023136"/>
    </source>
</evidence>
<evidence type="ECO:0000256" key="4">
    <source>
        <dbReference type="ARBA" id="ARBA00022475"/>
    </source>
</evidence>
<sequence length="344" mass="37146">MTDTQTLAAKTPPTAGELILDVQNLSVGFNGANGKVFAVNDLSFQVKAGERLGIAGESGSGKSVTALALLGLLQGAEIEGSVSFRGQNLLELPPAALRRIRGWDFSYIFQDPLSAMDPVRTVGDQVSQVLRLRGISKKEARERTIDMLDRVGIRNPEARFKDYPHQFSGGMRQRAMIAMALIANPSLVVADEPTTALDVRVQAQVIDLLYELTEERGTAVVFITHDLSIMAGFAQRMMVMYAGRIVEAATTDEIYYRSVHPYTLGLLNSLPRVSGDLATELATIGGQPPAPSNIPPGCAFAPRCRYALPECSEAVPVLETPPGGTHPSRCIRSSWLAEQPGVLR</sequence>
<feature type="domain" description="ABC transporter" evidence="8">
    <location>
        <begin position="20"/>
        <end position="267"/>
    </location>
</feature>
<dbReference type="InterPro" id="IPR003439">
    <property type="entry name" value="ABC_transporter-like_ATP-bd"/>
</dbReference>
<dbReference type="Pfam" id="PF08352">
    <property type="entry name" value="oligo_HPY"/>
    <property type="match status" value="1"/>
</dbReference>
<keyword evidence="5" id="KW-0547">Nucleotide-binding</keyword>
<evidence type="ECO:0000256" key="1">
    <source>
        <dbReference type="ARBA" id="ARBA00004202"/>
    </source>
</evidence>
<dbReference type="GO" id="GO:0005524">
    <property type="term" value="F:ATP binding"/>
    <property type="evidence" value="ECO:0007669"/>
    <property type="project" value="UniProtKB-KW"/>
</dbReference>
<dbReference type="Gene3D" id="3.40.50.300">
    <property type="entry name" value="P-loop containing nucleotide triphosphate hydrolases"/>
    <property type="match status" value="1"/>
</dbReference>
<dbReference type="GO" id="GO:0005886">
    <property type="term" value="C:plasma membrane"/>
    <property type="evidence" value="ECO:0007669"/>
    <property type="project" value="UniProtKB-SubCell"/>
</dbReference>
<dbReference type="InterPro" id="IPR027417">
    <property type="entry name" value="P-loop_NTPase"/>
</dbReference>
<dbReference type="RefSeq" id="WP_104913732.1">
    <property type="nucleotide sequence ID" value="NZ_CP026923.1"/>
</dbReference>
<dbReference type="GO" id="GO:0015833">
    <property type="term" value="P:peptide transport"/>
    <property type="evidence" value="ECO:0007669"/>
    <property type="project" value="InterPro"/>
</dbReference>
<evidence type="ECO:0000256" key="2">
    <source>
        <dbReference type="ARBA" id="ARBA00005417"/>
    </source>
</evidence>
<dbReference type="InterPro" id="IPR013563">
    <property type="entry name" value="Oligopep_ABC_C"/>
</dbReference>
<keyword evidence="6 9" id="KW-0067">ATP-binding</keyword>
<dbReference type="InterPro" id="IPR017871">
    <property type="entry name" value="ABC_transporter-like_CS"/>
</dbReference>
<dbReference type="PANTHER" id="PTHR43297">
    <property type="entry name" value="OLIGOPEPTIDE TRANSPORT ATP-BINDING PROTEIN APPD"/>
    <property type="match status" value="1"/>
</dbReference>
<keyword evidence="10" id="KW-1185">Reference proteome</keyword>
<dbReference type="Pfam" id="PF00005">
    <property type="entry name" value="ABC_tran"/>
    <property type="match status" value="1"/>
</dbReference>
<dbReference type="SMART" id="SM00382">
    <property type="entry name" value="AAA"/>
    <property type="match status" value="1"/>
</dbReference>
<dbReference type="SUPFAM" id="SSF52540">
    <property type="entry name" value="P-loop containing nucleoside triphosphate hydrolases"/>
    <property type="match status" value="1"/>
</dbReference>
<accession>A0A2L2BRC3</accession>
<reference evidence="9 10" key="1">
    <citation type="submission" date="2018-02" db="EMBL/GenBank/DDBJ databases">
        <title>Complete genome of the streamlined marine actinobacterium Pontimonas salivibrio CL-TW6 adapted to coastal planktonic lifestype.</title>
        <authorList>
            <person name="Cho B.C."/>
            <person name="Hardies S.C."/>
            <person name="Jang G.I."/>
            <person name="Hwang C.Y."/>
        </authorList>
    </citation>
    <scope>NUCLEOTIDE SEQUENCE [LARGE SCALE GENOMIC DNA]</scope>
    <source>
        <strain evidence="9 10">CL-TW6</strain>
    </source>
</reference>
<dbReference type="InterPro" id="IPR003593">
    <property type="entry name" value="AAA+_ATPase"/>
</dbReference>
<dbReference type="PROSITE" id="PS00211">
    <property type="entry name" value="ABC_TRANSPORTER_1"/>
    <property type="match status" value="1"/>
</dbReference>
<dbReference type="GO" id="GO:0016887">
    <property type="term" value="F:ATP hydrolysis activity"/>
    <property type="evidence" value="ECO:0007669"/>
    <property type="project" value="InterPro"/>
</dbReference>
<dbReference type="KEGG" id="psai:C3B54_111274"/>
<gene>
    <name evidence="9" type="ORF">C3B54_111274</name>
</gene>
<dbReference type="AlphaFoldDB" id="A0A2L2BRC3"/>